<name>A0AAW7DLI1_9FLAO</name>
<keyword evidence="1" id="KW-1133">Transmembrane helix</keyword>
<dbReference type="RefSeq" id="WP_286486818.1">
    <property type="nucleotide sequence ID" value="NZ_JACALR010000007.1"/>
</dbReference>
<proteinExistence type="predicted"/>
<gene>
    <name evidence="2" type="ORF">HX095_14530</name>
</gene>
<dbReference type="AlphaFoldDB" id="A0AAW7DLI1"/>
<keyword evidence="1" id="KW-0472">Membrane</keyword>
<evidence type="ECO:0008006" key="4">
    <source>
        <dbReference type="Google" id="ProtNLM"/>
    </source>
</evidence>
<dbReference type="Proteomes" id="UP001173578">
    <property type="component" value="Unassembled WGS sequence"/>
</dbReference>
<evidence type="ECO:0000313" key="3">
    <source>
        <dbReference type="Proteomes" id="UP001173578"/>
    </source>
</evidence>
<comment type="caution">
    <text evidence="2">The sequence shown here is derived from an EMBL/GenBank/DDBJ whole genome shotgun (WGS) entry which is preliminary data.</text>
</comment>
<reference evidence="2" key="2">
    <citation type="journal article" date="2022" name="Sci. Total Environ.">
        <title>Prevalence, transmission, and molecular epidemiology of tet(X)-positive bacteria among humans, animals, and environmental niches in China: An epidemiological, and genomic-based study.</title>
        <authorList>
            <person name="Dong N."/>
            <person name="Zeng Y."/>
            <person name="Cai C."/>
            <person name="Sun C."/>
            <person name="Lu J."/>
            <person name="Liu C."/>
            <person name="Zhou H."/>
            <person name="Sun Q."/>
            <person name="Shu L."/>
            <person name="Wang H."/>
            <person name="Wang Y."/>
            <person name="Wang S."/>
            <person name="Wu C."/>
            <person name="Chan E.W."/>
            <person name="Chen G."/>
            <person name="Shen Z."/>
            <person name="Chen S."/>
            <person name="Zhang R."/>
        </authorList>
    </citation>
    <scope>NUCLEOTIDE SEQUENCE</scope>
    <source>
        <strain evidence="2">210</strain>
    </source>
</reference>
<protein>
    <recommendedName>
        <fullName evidence="4">CcmD family protein</fullName>
    </recommendedName>
</protein>
<feature type="transmembrane region" description="Helical" evidence="1">
    <location>
        <begin position="20"/>
        <end position="41"/>
    </location>
</feature>
<organism evidence="2 3">
    <name type="scientific">Empedobacter falsenii</name>
    <dbReference type="NCBI Taxonomy" id="343874"/>
    <lineage>
        <taxon>Bacteria</taxon>
        <taxon>Pseudomonadati</taxon>
        <taxon>Bacteroidota</taxon>
        <taxon>Flavobacteriia</taxon>
        <taxon>Flavobacteriales</taxon>
        <taxon>Weeksellaceae</taxon>
        <taxon>Empedobacter</taxon>
    </lineage>
</organism>
<evidence type="ECO:0000256" key="1">
    <source>
        <dbReference type="SAM" id="Phobius"/>
    </source>
</evidence>
<evidence type="ECO:0000313" key="2">
    <source>
        <dbReference type="EMBL" id="MDM1552425.1"/>
    </source>
</evidence>
<reference evidence="2" key="1">
    <citation type="submission" date="2020-06" db="EMBL/GenBank/DDBJ databases">
        <authorList>
            <person name="Dong N."/>
        </authorList>
    </citation>
    <scope>NUCLEOTIDE SEQUENCE</scope>
    <source>
        <strain evidence="2">210</strain>
    </source>
</reference>
<sequence>MEENAAVTPDEVVTDTITNLFTYANYFLVAALVVLLTYMTIRDFKKKQREKKLAQEREAYNNQFDNEEEEEE</sequence>
<dbReference type="EMBL" id="JACALR010000007">
    <property type="protein sequence ID" value="MDM1552425.1"/>
    <property type="molecule type" value="Genomic_DNA"/>
</dbReference>
<keyword evidence="1" id="KW-0812">Transmembrane</keyword>
<accession>A0AAW7DLI1</accession>